<dbReference type="EMBL" id="BMZO01000011">
    <property type="protein sequence ID" value="GHC79277.1"/>
    <property type="molecule type" value="Genomic_DNA"/>
</dbReference>
<dbReference type="AlphaFoldDB" id="A0A8J3DLD9"/>
<name>A0A8J3DLD9_9HYPH</name>
<proteinExistence type="predicted"/>
<reference evidence="1" key="2">
    <citation type="submission" date="2020-09" db="EMBL/GenBank/DDBJ databases">
        <authorList>
            <person name="Sun Q."/>
            <person name="Kim S."/>
        </authorList>
    </citation>
    <scope>NUCLEOTIDE SEQUENCE</scope>
    <source>
        <strain evidence="1">KCTC 42097</strain>
    </source>
</reference>
<keyword evidence="2" id="KW-1185">Reference proteome</keyword>
<gene>
    <name evidence="1" type="ORF">GCM10010136_31700</name>
</gene>
<evidence type="ECO:0000313" key="1">
    <source>
        <dbReference type="EMBL" id="GHC79277.1"/>
    </source>
</evidence>
<organism evidence="1 2">
    <name type="scientific">Limoniibacter endophyticus</name>
    <dbReference type="NCBI Taxonomy" id="1565040"/>
    <lineage>
        <taxon>Bacteria</taxon>
        <taxon>Pseudomonadati</taxon>
        <taxon>Pseudomonadota</taxon>
        <taxon>Alphaproteobacteria</taxon>
        <taxon>Hyphomicrobiales</taxon>
        <taxon>Bartonellaceae</taxon>
        <taxon>Limoniibacter</taxon>
    </lineage>
</organism>
<sequence>MKDSSTGVQISRYELVALHTIAVGTADRENIPGIARTTVAKLLEKGLIERMDEVRFGQPTYRLTPQGKDALTRFRQR</sequence>
<reference evidence="1" key="1">
    <citation type="journal article" date="2014" name="Int. J. Syst. Evol. Microbiol.">
        <title>Complete genome sequence of Corynebacterium casei LMG S-19264T (=DSM 44701T), isolated from a smear-ripened cheese.</title>
        <authorList>
            <consortium name="US DOE Joint Genome Institute (JGI-PGF)"/>
            <person name="Walter F."/>
            <person name="Albersmeier A."/>
            <person name="Kalinowski J."/>
            <person name="Ruckert C."/>
        </authorList>
    </citation>
    <scope>NUCLEOTIDE SEQUENCE</scope>
    <source>
        <strain evidence="1">KCTC 42097</strain>
    </source>
</reference>
<protein>
    <submittedName>
        <fullName evidence="1">Uncharacterized protein</fullName>
    </submittedName>
</protein>
<dbReference type="Proteomes" id="UP000641137">
    <property type="component" value="Unassembled WGS sequence"/>
</dbReference>
<accession>A0A8J3DLD9</accession>
<dbReference type="SUPFAM" id="SSF46785">
    <property type="entry name" value="Winged helix' DNA-binding domain"/>
    <property type="match status" value="1"/>
</dbReference>
<dbReference type="RefSeq" id="WP_189492431.1">
    <property type="nucleotide sequence ID" value="NZ_BMZO01000011.1"/>
</dbReference>
<comment type="caution">
    <text evidence="1">The sequence shown here is derived from an EMBL/GenBank/DDBJ whole genome shotgun (WGS) entry which is preliminary data.</text>
</comment>
<dbReference type="InterPro" id="IPR036390">
    <property type="entry name" value="WH_DNA-bd_sf"/>
</dbReference>
<evidence type="ECO:0000313" key="2">
    <source>
        <dbReference type="Proteomes" id="UP000641137"/>
    </source>
</evidence>